<dbReference type="NCBIfam" id="NF004325">
    <property type="entry name" value="PRK05718.1"/>
    <property type="match status" value="1"/>
</dbReference>
<sequence>MHARADIERILKLSPVMPVVVIEDAGLAPDLARALLRGGLRVIEVTLRTSAALHAIEAIARDVPDIAVGAGTVLSVDDLHTAANAGATFAISPGATSALLEAGLHSPIPYLPAVASASDLMLGLAHGYHCFKFFPAALAGGVPMLKAFAGPFPQARFCPTGGITQDTVRTYLDLPNVLCAGGSWLSPAQTLAARDWTRIEALAAAAARVRG</sequence>
<reference evidence="9" key="2">
    <citation type="journal article" date="2014" name="ISME J.">
        <title>Microbial stratification in low pH oxic and suboxic macroscopic growths along an acid mine drainage.</title>
        <authorList>
            <person name="Mendez-Garcia C."/>
            <person name="Mesa V."/>
            <person name="Sprenger R.R."/>
            <person name="Richter M."/>
            <person name="Diez M.S."/>
            <person name="Solano J."/>
            <person name="Bargiela R."/>
            <person name="Golyshina O.V."/>
            <person name="Manteca A."/>
            <person name="Ramos J.L."/>
            <person name="Gallego J.R."/>
            <person name="Llorente I."/>
            <person name="Martins Dos Santos V.A."/>
            <person name="Jensen O.N."/>
            <person name="Pelaez A.I."/>
            <person name="Sanchez J."/>
            <person name="Ferrer M."/>
        </authorList>
    </citation>
    <scope>NUCLEOTIDE SEQUENCE</scope>
</reference>
<dbReference type="PANTHER" id="PTHR30246:SF1">
    <property type="entry name" value="2-DEHYDRO-3-DEOXY-6-PHOSPHOGALACTONATE ALDOLASE-RELATED"/>
    <property type="match status" value="1"/>
</dbReference>
<gene>
    <name evidence="9" type="ORF">B2A_07009</name>
</gene>
<evidence type="ECO:0000256" key="3">
    <source>
        <dbReference type="ARBA" id="ARBA00006906"/>
    </source>
</evidence>
<evidence type="ECO:0000256" key="7">
    <source>
        <dbReference type="ARBA" id="ARBA00023270"/>
    </source>
</evidence>
<dbReference type="InterPro" id="IPR031338">
    <property type="entry name" value="KDPG/KHG_AS_2"/>
</dbReference>
<dbReference type="SUPFAM" id="SSF51569">
    <property type="entry name" value="Aldolase"/>
    <property type="match status" value="1"/>
</dbReference>
<dbReference type="InterPro" id="IPR013785">
    <property type="entry name" value="Aldolase_TIM"/>
</dbReference>
<dbReference type="InterPro" id="IPR031337">
    <property type="entry name" value="KDPG/KHG_AS_1"/>
</dbReference>
<name>T1BAB0_9ZZZZ</name>
<comment type="pathway">
    <text evidence="2">Carbohydrate acid metabolism; 2-dehydro-3-deoxy-D-gluconate degradation; D-glyceraldehyde 3-phosphate and pyruvate from 2-dehydro-3-deoxy-D-gluconate: step 2/2.</text>
</comment>
<dbReference type="PANTHER" id="PTHR30246">
    <property type="entry name" value="2-KETO-3-DEOXY-6-PHOSPHOGLUCONATE ALDOLASE"/>
    <property type="match status" value="1"/>
</dbReference>
<dbReference type="NCBIfam" id="TIGR01182">
    <property type="entry name" value="eda"/>
    <property type="match status" value="1"/>
</dbReference>
<comment type="similarity">
    <text evidence="3">Belongs to the KHG/KDPG aldolase family.</text>
</comment>
<evidence type="ECO:0000256" key="8">
    <source>
        <dbReference type="ARBA" id="ARBA00023277"/>
    </source>
</evidence>
<comment type="subunit">
    <text evidence="4">Homotrimer.</text>
</comment>
<dbReference type="CDD" id="cd00452">
    <property type="entry name" value="KDPG_aldolase"/>
    <property type="match status" value="1"/>
</dbReference>
<evidence type="ECO:0000256" key="6">
    <source>
        <dbReference type="ARBA" id="ARBA00023239"/>
    </source>
</evidence>
<dbReference type="EMBL" id="AUZZ01005013">
    <property type="protein sequence ID" value="EQD51165.1"/>
    <property type="molecule type" value="Genomic_DNA"/>
</dbReference>
<accession>T1BAB0</accession>
<evidence type="ECO:0000256" key="4">
    <source>
        <dbReference type="ARBA" id="ARBA00011233"/>
    </source>
</evidence>
<dbReference type="PROSITE" id="PS00160">
    <property type="entry name" value="ALDOLASE_KDPG_KHG_2"/>
    <property type="match status" value="1"/>
</dbReference>
<dbReference type="Gene3D" id="3.20.20.70">
    <property type="entry name" value="Aldolase class I"/>
    <property type="match status" value="1"/>
</dbReference>
<evidence type="ECO:0000313" key="9">
    <source>
        <dbReference type="EMBL" id="EQD51165.1"/>
    </source>
</evidence>
<evidence type="ECO:0000256" key="5">
    <source>
        <dbReference type="ARBA" id="ARBA00013063"/>
    </source>
</evidence>
<organism evidence="9">
    <name type="scientific">mine drainage metagenome</name>
    <dbReference type="NCBI Taxonomy" id="410659"/>
    <lineage>
        <taxon>unclassified sequences</taxon>
        <taxon>metagenomes</taxon>
        <taxon>ecological metagenomes</taxon>
    </lineage>
</organism>
<protein>
    <recommendedName>
        <fullName evidence="5">2-dehydro-3-deoxy-phosphogluconate aldolase</fullName>
        <ecNumber evidence="5">4.1.2.14</ecNumber>
    </recommendedName>
</protein>
<dbReference type="EC" id="4.1.2.14" evidence="5"/>
<comment type="catalytic activity">
    <reaction evidence="1">
        <text>2-dehydro-3-deoxy-6-phospho-D-gluconate = D-glyceraldehyde 3-phosphate + pyruvate</text>
        <dbReference type="Rhea" id="RHEA:17089"/>
        <dbReference type="ChEBI" id="CHEBI:15361"/>
        <dbReference type="ChEBI" id="CHEBI:57569"/>
        <dbReference type="ChEBI" id="CHEBI:59776"/>
        <dbReference type="EC" id="4.1.2.14"/>
    </reaction>
</comment>
<evidence type="ECO:0000256" key="1">
    <source>
        <dbReference type="ARBA" id="ARBA00000654"/>
    </source>
</evidence>
<keyword evidence="8" id="KW-0119">Carbohydrate metabolism</keyword>
<comment type="caution">
    <text evidence="9">The sequence shown here is derived from an EMBL/GenBank/DDBJ whole genome shotgun (WGS) entry which is preliminary data.</text>
</comment>
<dbReference type="GO" id="GO:0008675">
    <property type="term" value="F:2-dehydro-3-deoxy-phosphogluconate aldolase activity"/>
    <property type="evidence" value="ECO:0007669"/>
    <property type="project" value="UniProtKB-EC"/>
</dbReference>
<dbReference type="PROSITE" id="PS00159">
    <property type="entry name" value="ALDOLASE_KDPG_KHG_1"/>
    <property type="match status" value="1"/>
</dbReference>
<dbReference type="Pfam" id="PF01081">
    <property type="entry name" value="Aldolase"/>
    <property type="match status" value="1"/>
</dbReference>
<keyword evidence="6 9" id="KW-0456">Lyase</keyword>
<proteinExistence type="inferred from homology"/>
<evidence type="ECO:0000256" key="2">
    <source>
        <dbReference type="ARBA" id="ARBA00004736"/>
    </source>
</evidence>
<dbReference type="AlphaFoldDB" id="T1BAB0"/>
<reference evidence="9" key="1">
    <citation type="submission" date="2013-08" db="EMBL/GenBank/DDBJ databases">
        <authorList>
            <person name="Mendez C."/>
            <person name="Richter M."/>
            <person name="Ferrer M."/>
            <person name="Sanchez J."/>
        </authorList>
    </citation>
    <scope>NUCLEOTIDE SEQUENCE</scope>
</reference>
<dbReference type="InterPro" id="IPR000887">
    <property type="entry name" value="Aldlse_KDPG_KHG"/>
</dbReference>
<keyword evidence="7" id="KW-0704">Schiff base</keyword>